<protein>
    <recommendedName>
        <fullName evidence="1">non-specific serine/threonine protein kinase</fullName>
        <ecNumber evidence="1">2.7.11.1</ecNumber>
    </recommendedName>
</protein>
<evidence type="ECO:0000313" key="9">
    <source>
        <dbReference type="Proteomes" id="UP000613208"/>
    </source>
</evidence>
<dbReference type="PANTHER" id="PTHR43289:SF6">
    <property type="entry name" value="SERINE_THREONINE-PROTEIN KINASE NEKL-3"/>
    <property type="match status" value="1"/>
</dbReference>
<feature type="transmembrane region" description="Helical" evidence="6">
    <location>
        <begin position="271"/>
        <end position="290"/>
    </location>
</feature>
<keyword evidence="9" id="KW-1185">Reference proteome</keyword>
<keyword evidence="6" id="KW-1133">Transmembrane helix</keyword>
<evidence type="ECO:0000256" key="6">
    <source>
        <dbReference type="SAM" id="Phobius"/>
    </source>
</evidence>
<feature type="transmembrane region" description="Helical" evidence="6">
    <location>
        <begin position="341"/>
        <end position="369"/>
    </location>
</feature>
<comment type="caution">
    <text evidence="8">The sequence shown here is derived from an EMBL/GenBank/DDBJ whole genome shotgun (WGS) entry which is preliminary data.</text>
</comment>
<dbReference type="PROSITE" id="PS00108">
    <property type="entry name" value="PROTEIN_KINASE_ST"/>
    <property type="match status" value="1"/>
</dbReference>
<keyword evidence="4" id="KW-0418">Kinase</keyword>
<evidence type="ECO:0000256" key="2">
    <source>
        <dbReference type="ARBA" id="ARBA00022679"/>
    </source>
</evidence>
<dbReference type="PANTHER" id="PTHR43289">
    <property type="entry name" value="MITOGEN-ACTIVATED PROTEIN KINASE KINASE KINASE 20-RELATED"/>
    <property type="match status" value="1"/>
</dbReference>
<dbReference type="RefSeq" id="WP_201312078.1">
    <property type="nucleotide sequence ID" value="NZ_BLYI01000062.1"/>
</dbReference>
<evidence type="ECO:0000256" key="4">
    <source>
        <dbReference type="ARBA" id="ARBA00022777"/>
    </source>
</evidence>
<sequence>MRLEEEYRLSCYEELTEMGGNPKVHLVKDVRTGDILIKKEIQAEVEPVYQRLRQEKIRGIPEIYDLIEGENEIFVIEAYIHGRSLEKILDQKGRLEDREAAETALAVCRILKRLHEQENPVIHRDIKPSNLMISAEGSVYLIDFDAARVYSEEKQTDTRLLGTKRYAPPEQYGFGQSDARSDLYALGVTLNMMITGSYPDEELPEGAIGDVISRCIRWEPEERYQTAGELEQDLEKICDPQKDQNEETPLENTGQRASGIVGFRSKVPWKMALAVLGYLFLVFVCLRMEIMDSNGVPLSGGRLWLERVSALMIFLASILYLGNFAGLREKSFGKWKENRRLCWVFAAVWVIGIIFFGLACMLIIEGIIWGQA</sequence>
<evidence type="ECO:0000259" key="7">
    <source>
        <dbReference type="PROSITE" id="PS50011"/>
    </source>
</evidence>
<gene>
    <name evidence="8" type="ORF">ANBU17_27890</name>
</gene>
<keyword evidence="2" id="KW-0808">Transferase</keyword>
<keyword evidence="5" id="KW-0067">ATP-binding</keyword>
<keyword evidence="6" id="KW-0472">Membrane</keyword>
<feature type="transmembrane region" description="Helical" evidence="6">
    <location>
        <begin position="310"/>
        <end position="329"/>
    </location>
</feature>
<dbReference type="GO" id="GO:0005524">
    <property type="term" value="F:ATP binding"/>
    <property type="evidence" value="ECO:0007669"/>
    <property type="project" value="UniProtKB-KW"/>
</dbReference>
<accession>A0A916Q8T2</accession>
<dbReference type="AlphaFoldDB" id="A0A916Q8T2"/>
<keyword evidence="6" id="KW-0812">Transmembrane</keyword>
<dbReference type="InterPro" id="IPR008271">
    <property type="entry name" value="Ser/Thr_kinase_AS"/>
</dbReference>
<evidence type="ECO:0000313" key="8">
    <source>
        <dbReference type="EMBL" id="GFO86442.1"/>
    </source>
</evidence>
<dbReference type="Proteomes" id="UP000613208">
    <property type="component" value="Unassembled WGS sequence"/>
</dbReference>
<evidence type="ECO:0000256" key="1">
    <source>
        <dbReference type="ARBA" id="ARBA00012513"/>
    </source>
</evidence>
<dbReference type="InterPro" id="IPR011009">
    <property type="entry name" value="Kinase-like_dom_sf"/>
</dbReference>
<dbReference type="SUPFAM" id="SSF56112">
    <property type="entry name" value="Protein kinase-like (PK-like)"/>
    <property type="match status" value="1"/>
</dbReference>
<dbReference type="Pfam" id="PF00069">
    <property type="entry name" value="Pkinase"/>
    <property type="match status" value="1"/>
</dbReference>
<dbReference type="EC" id="2.7.11.1" evidence="1"/>
<dbReference type="SMART" id="SM00220">
    <property type="entry name" value="S_TKc"/>
    <property type="match status" value="1"/>
</dbReference>
<dbReference type="PROSITE" id="PS50011">
    <property type="entry name" value="PROTEIN_KINASE_DOM"/>
    <property type="match status" value="1"/>
</dbReference>
<dbReference type="CDD" id="cd14014">
    <property type="entry name" value="STKc_PknB_like"/>
    <property type="match status" value="1"/>
</dbReference>
<dbReference type="InterPro" id="IPR000719">
    <property type="entry name" value="Prot_kinase_dom"/>
</dbReference>
<name>A0A916Q8T2_9FIRM</name>
<evidence type="ECO:0000256" key="5">
    <source>
        <dbReference type="ARBA" id="ARBA00022840"/>
    </source>
</evidence>
<dbReference type="GO" id="GO:0004674">
    <property type="term" value="F:protein serine/threonine kinase activity"/>
    <property type="evidence" value="ECO:0007669"/>
    <property type="project" value="UniProtKB-EC"/>
</dbReference>
<feature type="domain" description="Protein kinase" evidence="7">
    <location>
        <begin position="1"/>
        <end position="237"/>
    </location>
</feature>
<dbReference type="Gene3D" id="1.10.510.10">
    <property type="entry name" value="Transferase(Phosphotransferase) domain 1"/>
    <property type="match status" value="1"/>
</dbReference>
<organism evidence="8 9">
    <name type="scientific">Anaerostipes butyraticus</name>
    <dbReference type="NCBI Taxonomy" id="645466"/>
    <lineage>
        <taxon>Bacteria</taxon>
        <taxon>Bacillati</taxon>
        <taxon>Bacillota</taxon>
        <taxon>Clostridia</taxon>
        <taxon>Lachnospirales</taxon>
        <taxon>Lachnospiraceae</taxon>
        <taxon>Anaerostipes</taxon>
    </lineage>
</organism>
<reference evidence="8" key="1">
    <citation type="submission" date="2020-06" db="EMBL/GenBank/DDBJ databases">
        <title>Characterization of fructooligosaccharide metabolism and fructooligosaccharide-degrading enzymes in human commensal butyrate producers.</title>
        <authorList>
            <person name="Tanno H."/>
            <person name="Fujii T."/>
            <person name="Hirano K."/>
            <person name="Maeno S."/>
            <person name="Tonozuka T."/>
            <person name="Sakamoto M."/>
            <person name="Ohkuma M."/>
            <person name="Tochio T."/>
            <person name="Endo A."/>
        </authorList>
    </citation>
    <scope>NUCLEOTIDE SEQUENCE</scope>
    <source>
        <strain evidence="8">JCM 17466</strain>
    </source>
</reference>
<dbReference type="EMBL" id="BLYI01000062">
    <property type="protein sequence ID" value="GFO86442.1"/>
    <property type="molecule type" value="Genomic_DNA"/>
</dbReference>
<evidence type="ECO:0000256" key="3">
    <source>
        <dbReference type="ARBA" id="ARBA00022741"/>
    </source>
</evidence>
<keyword evidence="3" id="KW-0547">Nucleotide-binding</keyword>
<proteinExistence type="predicted"/>